<feature type="transmembrane region" description="Helical" evidence="1">
    <location>
        <begin position="63"/>
        <end position="87"/>
    </location>
</feature>
<evidence type="ECO:0000256" key="1">
    <source>
        <dbReference type="SAM" id="Phobius"/>
    </source>
</evidence>
<proteinExistence type="predicted"/>
<evidence type="ECO:0000313" key="2">
    <source>
        <dbReference type="EMBL" id="SPT53938.1"/>
    </source>
</evidence>
<comment type="caution">
    <text evidence="2">The sequence shown here is derived from an EMBL/GenBank/DDBJ whole genome shotgun (WGS) entry which is preliminary data.</text>
</comment>
<dbReference type="Pfam" id="PF02325">
    <property type="entry name" value="CCB3_YggT"/>
    <property type="match status" value="1"/>
</dbReference>
<feature type="transmembrane region" description="Helical" evidence="1">
    <location>
        <begin position="12"/>
        <end position="32"/>
    </location>
</feature>
<reference evidence="2 3" key="1">
    <citation type="submission" date="2018-06" db="EMBL/GenBank/DDBJ databases">
        <authorList>
            <consortium name="Pathogen Informatics"/>
            <person name="Doyle S."/>
        </authorList>
    </citation>
    <scope>NUCLEOTIDE SEQUENCE [LARGE SCALE GENOMIC DNA]</scope>
    <source>
        <strain evidence="2 3">NCTC11535</strain>
    </source>
</reference>
<accession>A0ABY1VSD1</accession>
<keyword evidence="1" id="KW-0472">Membrane</keyword>
<keyword evidence="1" id="KW-1133">Transmembrane helix</keyword>
<gene>
    <name evidence="2" type="ORF">NCTC11535_01630</name>
</gene>
<name>A0ABY1VSD1_9ACTO</name>
<dbReference type="Proteomes" id="UP000250006">
    <property type="component" value="Unassembled WGS sequence"/>
</dbReference>
<protein>
    <submittedName>
        <fullName evidence="2">YGGT family</fullName>
    </submittedName>
</protein>
<dbReference type="RefSeq" id="WP_229116888.1">
    <property type="nucleotide sequence ID" value="NZ_UAPQ01000008.1"/>
</dbReference>
<sequence length="95" mass="10377">MQAIVSILSSLLLLYTLVLLVRVVLDLVMVFSRSWKPSGPLLVLANAVYGLTDPPLRLIRSKIPALGFGGFGIDLSFLVLWFGIVLLRSLLALLV</sequence>
<dbReference type="EMBL" id="UAPQ01000008">
    <property type="protein sequence ID" value="SPT53938.1"/>
    <property type="molecule type" value="Genomic_DNA"/>
</dbReference>
<keyword evidence="3" id="KW-1185">Reference proteome</keyword>
<organism evidence="2 3">
    <name type="scientific">Actinomyces bovis</name>
    <dbReference type="NCBI Taxonomy" id="1658"/>
    <lineage>
        <taxon>Bacteria</taxon>
        <taxon>Bacillati</taxon>
        <taxon>Actinomycetota</taxon>
        <taxon>Actinomycetes</taxon>
        <taxon>Actinomycetales</taxon>
        <taxon>Actinomycetaceae</taxon>
        <taxon>Actinomyces</taxon>
    </lineage>
</organism>
<keyword evidence="1" id="KW-0812">Transmembrane</keyword>
<dbReference type="InterPro" id="IPR003425">
    <property type="entry name" value="CCB3/YggT"/>
</dbReference>
<evidence type="ECO:0000313" key="3">
    <source>
        <dbReference type="Proteomes" id="UP000250006"/>
    </source>
</evidence>